<evidence type="ECO:0000313" key="7">
    <source>
        <dbReference type="EMBL" id="TCD98676.1"/>
    </source>
</evidence>
<evidence type="ECO:0000256" key="3">
    <source>
        <dbReference type="ARBA" id="ARBA00022801"/>
    </source>
</evidence>
<dbReference type="Pfam" id="PF01510">
    <property type="entry name" value="Amidase_2"/>
    <property type="match status" value="1"/>
</dbReference>
<dbReference type="EMBL" id="SHST01000011">
    <property type="protein sequence ID" value="TCF40918.1"/>
    <property type="molecule type" value="Genomic_DNA"/>
</dbReference>
<keyword evidence="4" id="KW-0961">Cell wall biogenesis/degradation</keyword>
<protein>
    <recommendedName>
        <fullName evidence="2">N-acetylmuramoyl-L-alanine amidase</fullName>
        <ecNumber evidence="2">3.5.1.28</ecNumber>
    </recommendedName>
</protein>
<evidence type="ECO:0000313" key="15">
    <source>
        <dbReference type="Proteomes" id="UP001221506"/>
    </source>
</evidence>
<dbReference type="EMBL" id="SHPX01000005">
    <property type="protein sequence ID" value="TCD98676.1"/>
    <property type="molecule type" value="Genomic_DNA"/>
</dbReference>
<evidence type="ECO:0000313" key="6">
    <source>
        <dbReference type="EMBL" id="TCD86932.1"/>
    </source>
</evidence>
<evidence type="ECO:0000313" key="10">
    <source>
        <dbReference type="EMBL" id="WDY40559.1"/>
    </source>
</evidence>
<comment type="catalytic activity">
    <reaction evidence="1">
        <text>Hydrolyzes the link between N-acetylmuramoyl residues and L-amino acid residues in certain cell-wall glycopeptides.</text>
        <dbReference type="EC" id="3.5.1.28"/>
    </reaction>
</comment>
<dbReference type="Proteomes" id="UP000291881">
    <property type="component" value="Unassembled WGS sequence"/>
</dbReference>
<dbReference type="GO" id="GO:0071555">
    <property type="term" value="P:cell wall organization"/>
    <property type="evidence" value="ECO:0007669"/>
    <property type="project" value="UniProtKB-KW"/>
</dbReference>
<evidence type="ECO:0000259" key="5">
    <source>
        <dbReference type="SMART" id="SM00644"/>
    </source>
</evidence>
<dbReference type="GO" id="GO:0008745">
    <property type="term" value="F:N-acetylmuramoyl-L-alanine amidase activity"/>
    <property type="evidence" value="ECO:0007669"/>
    <property type="project" value="UniProtKB-EC"/>
</dbReference>
<evidence type="ECO:0000256" key="4">
    <source>
        <dbReference type="ARBA" id="ARBA00023316"/>
    </source>
</evidence>
<evidence type="ECO:0000313" key="11">
    <source>
        <dbReference type="Proteomes" id="UP000291881"/>
    </source>
</evidence>
<evidence type="ECO:0000313" key="14">
    <source>
        <dbReference type="Proteomes" id="UP000294241"/>
    </source>
</evidence>
<proteinExistence type="predicted"/>
<dbReference type="GO" id="GO:0009253">
    <property type="term" value="P:peptidoglycan catabolic process"/>
    <property type="evidence" value="ECO:0007669"/>
    <property type="project" value="InterPro"/>
</dbReference>
<feature type="domain" description="N-acetylmuramoyl-L-alanine amidase" evidence="5">
    <location>
        <begin position="9"/>
        <end position="141"/>
    </location>
</feature>
<name>A0A4R0TES2_BIFLL</name>
<dbReference type="RefSeq" id="WP_007051509.1">
    <property type="nucleotide sequence ID" value="NZ_CP118598.1"/>
</dbReference>
<dbReference type="InterPro" id="IPR051206">
    <property type="entry name" value="NAMLAA_amidase_2"/>
</dbReference>
<dbReference type="EMBL" id="SHPS01000003">
    <property type="protein sequence ID" value="TCD86932.1"/>
    <property type="molecule type" value="Genomic_DNA"/>
</dbReference>
<evidence type="ECO:0000313" key="13">
    <source>
        <dbReference type="Proteomes" id="UP000293441"/>
    </source>
</evidence>
<evidence type="ECO:0000313" key="12">
    <source>
        <dbReference type="Proteomes" id="UP000292260"/>
    </source>
</evidence>
<organism evidence="7 13">
    <name type="scientific">Bifidobacterium longum subsp. longum</name>
    <dbReference type="NCBI Taxonomy" id="1679"/>
    <lineage>
        <taxon>Bacteria</taxon>
        <taxon>Bacillati</taxon>
        <taxon>Actinomycetota</taxon>
        <taxon>Actinomycetes</taxon>
        <taxon>Bifidobacteriales</taxon>
        <taxon>Bifidobacteriaceae</taxon>
        <taxon>Bifidobacterium</taxon>
    </lineage>
</organism>
<evidence type="ECO:0000256" key="1">
    <source>
        <dbReference type="ARBA" id="ARBA00001561"/>
    </source>
</evidence>
<dbReference type="SUPFAM" id="SSF55846">
    <property type="entry name" value="N-acetylmuramoyl-L-alanine amidase-like"/>
    <property type="match status" value="1"/>
</dbReference>
<reference evidence="11 12" key="1">
    <citation type="journal article" date="2018" name="Sci. Rep.">
        <title>Genomic diversity and distribution of Bifidobacterium longum subsp. longum across the human lifespan.</title>
        <authorList>
            <person name="Odamaki T."/>
            <person name="Bottacini F."/>
            <person name="Kato K."/>
            <person name="Mitsuyama E."/>
            <person name="Yoshida K."/>
            <person name="Horigome A."/>
            <person name="Xiao J.Z."/>
            <person name="van Sinderen D."/>
        </authorList>
    </citation>
    <scope>NUCLEOTIDE SEQUENCE [LARGE SCALE GENOMIC DNA]</scope>
    <source>
        <strain evidence="6 11">MCC10009</strain>
        <strain evidence="7 13">MCC10015</strain>
        <strain evidence="8 12">MCC10043</strain>
        <strain evidence="9 14">MCC10100</strain>
    </source>
</reference>
<dbReference type="InterPro" id="IPR036505">
    <property type="entry name" value="Amidase/PGRP_sf"/>
</dbReference>
<dbReference type="Proteomes" id="UP000293441">
    <property type="component" value="Unassembled WGS sequence"/>
</dbReference>
<reference evidence="7" key="2">
    <citation type="submission" date="2019-02" db="EMBL/GenBank/DDBJ databases">
        <authorList>
            <person name="Odamaki T."/>
        </authorList>
    </citation>
    <scope>NUCLEOTIDE SEQUENCE</scope>
    <source>
        <strain evidence="6">MCC10009</strain>
        <strain evidence="7">MCC10015</strain>
        <strain evidence="8">MCC10043</strain>
        <strain evidence="9">MCC10100</strain>
    </source>
</reference>
<accession>A0A4R0TES2</accession>
<dbReference type="InterPro" id="IPR002502">
    <property type="entry name" value="Amidase_domain"/>
</dbReference>
<dbReference type="Proteomes" id="UP000294241">
    <property type="component" value="Unassembled WGS sequence"/>
</dbReference>
<evidence type="ECO:0000313" key="9">
    <source>
        <dbReference type="EMBL" id="TCF40918.1"/>
    </source>
</evidence>
<gene>
    <name evidence="6" type="ORF">MCC10009_0239</name>
    <name evidence="7" type="ORF">MCC10015_0376</name>
    <name evidence="8" type="ORF">MCC10043_2169</name>
    <name evidence="9" type="ORF">MCC10100_0265</name>
    <name evidence="10" type="ORF">PWA56_01540</name>
</gene>
<dbReference type="AlphaFoldDB" id="A0A4R0TES2"/>
<evidence type="ECO:0000256" key="2">
    <source>
        <dbReference type="ARBA" id="ARBA00011901"/>
    </source>
</evidence>
<reference evidence="10 15" key="3">
    <citation type="submission" date="2023-02" db="EMBL/GenBank/DDBJ databases">
        <authorList>
            <person name="Pan L."/>
        </authorList>
    </citation>
    <scope>NUCLEOTIDE SEQUENCE [LARGE SCALE GENOMIC DNA]</scope>
    <source>
        <strain evidence="10 15">F2</strain>
    </source>
</reference>
<dbReference type="EC" id="3.5.1.28" evidence="2"/>
<dbReference type="PANTHER" id="PTHR30417">
    <property type="entry name" value="N-ACETYLMURAMOYL-L-ALANINE AMIDASE AMID"/>
    <property type="match status" value="1"/>
</dbReference>
<dbReference type="Gene3D" id="3.40.80.10">
    <property type="entry name" value="Peptidoglycan recognition protein-like"/>
    <property type="match status" value="1"/>
</dbReference>
<dbReference type="SMART" id="SM00644">
    <property type="entry name" value="Ami_2"/>
    <property type="match status" value="1"/>
</dbReference>
<sequence>MVNSTWIGSPNHYAGRNGYEVTHITLHIMVGRLAGTDATFQNPVRQASSTYGIGSTGLIHQYVRETDAPWTDSNYASNCQTISIEHEGGMAGVPCTKACMDASAALCADIARRYGWPRLWHDGLKGNVWLHREIPGSDHAGCPDRAANGLDVDYVINKANQLLTGAGTVSAQDLYETKGNDGRNLFDGIIQTRNELKDRAADALIQTKGNDGRNVLDSVIQARYDIADLKTQLTAQTAAIEALSKALGANPADISKIVADAVRAKLDSLEISVTATDKTTEKEG</sequence>
<keyword evidence="3" id="KW-0378">Hydrolase</keyword>
<dbReference type="CDD" id="cd06583">
    <property type="entry name" value="PGRP"/>
    <property type="match status" value="1"/>
</dbReference>
<dbReference type="EMBL" id="SHQU01000047">
    <property type="protein sequence ID" value="TCE38621.1"/>
    <property type="molecule type" value="Genomic_DNA"/>
</dbReference>
<dbReference type="Proteomes" id="UP000292260">
    <property type="component" value="Unassembled WGS sequence"/>
</dbReference>
<dbReference type="EMBL" id="CP118598">
    <property type="protein sequence ID" value="WDY40559.1"/>
    <property type="molecule type" value="Genomic_DNA"/>
</dbReference>
<dbReference type="PANTHER" id="PTHR30417:SF1">
    <property type="entry name" value="N-ACETYLMURAMOYL-L-ALANINE AMIDASE AMID"/>
    <property type="match status" value="1"/>
</dbReference>
<evidence type="ECO:0000313" key="8">
    <source>
        <dbReference type="EMBL" id="TCE38621.1"/>
    </source>
</evidence>
<dbReference type="GO" id="GO:0009254">
    <property type="term" value="P:peptidoglycan turnover"/>
    <property type="evidence" value="ECO:0007669"/>
    <property type="project" value="TreeGrafter"/>
</dbReference>
<dbReference type="Proteomes" id="UP001221506">
    <property type="component" value="Chromosome"/>
</dbReference>